<proteinExistence type="predicted"/>
<protein>
    <submittedName>
        <fullName evidence="1">Uncharacterized protein</fullName>
    </submittedName>
</protein>
<organism evidence="1">
    <name type="scientific">Rhizophora mucronata</name>
    <name type="common">Asiatic mangrove</name>
    <dbReference type="NCBI Taxonomy" id="61149"/>
    <lineage>
        <taxon>Eukaryota</taxon>
        <taxon>Viridiplantae</taxon>
        <taxon>Streptophyta</taxon>
        <taxon>Embryophyta</taxon>
        <taxon>Tracheophyta</taxon>
        <taxon>Spermatophyta</taxon>
        <taxon>Magnoliopsida</taxon>
        <taxon>eudicotyledons</taxon>
        <taxon>Gunneridae</taxon>
        <taxon>Pentapetalae</taxon>
        <taxon>rosids</taxon>
        <taxon>fabids</taxon>
        <taxon>Malpighiales</taxon>
        <taxon>Rhizophoraceae</taxon>
        <taxon>Rhizophora</taxon>
    </lineage>
</organism>
<reference evidence="1" key="1">
    <citation type="submission" date="2018-02" db="EMBL/GenBank/DDBJ databases">
        <title>Rhizophora mucronata_Transcriptome.</title>
        <authorList>
            <person name="Meera S.P."/>
            <person name="Sreeshan A."/>
            <person name="Augustine A."/>
        </authorList>
    </citation>
    <scope>NUCLEOTIDE SEQUENCE</scope>
    <source>
        <tissue evidence="1">Leaf</tissue>
    </source>
</reference>
<sequence length="15" mass="1873">MNWANTFLQMFKLTK</sequence>
<name>A0A2P2P9L5_RHIMU</name>
<accession>A0A2P2P9L5</accession>
<evidence type="ECO:0000313" key="1">
    <source>
        <dbReference type="EMBL" id="MBX51412.1"/>
    </source>
</evidence>
<dbReference type="EMBL" id="GGEC01070928">
    <property type="protein sequence ID" value="MBX51412.1"/>
    <property type="molecule type" value="Transcribed_RNA"/>
</dbReference>